<evidence type="ECO:0000313" key="6">
    <source>
        <dbReference type="EMBL" id="KZT00594.1"/>
    </source>
</evidence>
<dbReference type="SUPFAM" id="SSF52540">
    <property type="entry name" value="P-loop containing nucleoside triphosphate hydrolases"/>
    <property type="match status" value="1"/>
</dbReference>
<dbReference type="PROSITE" id="PS51419">
    <property type="entry name" value="RAB"/>
    <property type="match status" value="1"/>
</dbReference>
<sequence length="206" mass="22537">MSIQEYKVVLAGEFGSGRSTFASRFTSGKSATKKIPAIKTEIIPVKIYTSAGSVTITLYDTLVHAKGGLPEDAFFRTASAALLFFDTTKKLSYEKVSVWYEALQKANGRKGSEPLPVILVGTKVDDVKNREVKPESIDFAQKLNLPYIEISSKANYNVRELLLKIIKSLLGASVQLTDKVELEEPSAEVDPAVQEEAEKAYADAAK</sequence>
<evidence type="ECO:0000256" key="4">
    <source>
        <dbReference type="ARBA" id="ARBA00023134"/>
    </source>
</evidence>
<evidence type="ECO:0000256" key="5">
    <source>
        <dbReference type="SAM" id="MobiDB-lite"/>
    </source>
</evidence>
<keyword evidence="2" id="KW-0547">Nucleotide-binding</keyword>
<dbReference type="GO" id="GO:0005525">
    <property type="term" value="F:GTP binding"/>
    <property type="evidence" value="ECO:0007669"/>
    <property type="project" value="UniProtKB-KW"/>
</dbReference>
<dbReference type="AlphaFoldDB" id="A0A165BA15"/>
<dbReference type="GO" id="GO:0006606">
    <property type="term" value="P:protein import into nucleus"/>
    <property type="evidence" value="ECO:0007669"/>
    <property type="project" value="TreeGrafter"/>
</dbReference>
<keyword evidence="3" id="KW-0653">Protein transport</keyword>
<dbReference type="PANTHER" id="PTHR24071:SF0">
    <property type="entry name" value="GTP-BINDING NUCLEAR PROTEIN RAN"/>
    <property type="match status" value="1"/>
</dbReference>
<name>A0A165BA15_9APHY</name>
<dbReference type="PRINTS" id="PR00449">
    <property type="entry name" value="RASTRNSFRMNG"/>
</dbReference>
<keyword evidence="1" id="KW-0813">Transport</keyword>
<dbReference type="SMART" id="SM00175">
    <property type="entry name" value="RAB"/>
    <property type="match status" value="1"/>
</dbReference>
<dbReference type="InParanoid" id="A0A165BA15"/>
<evidence type="ECO:0000256" key="2">
    <source>
        <dbReference type="ARBA" id="ARBA00022741"/>
    </source>
</evidence>
<evidence type="ECO:0000313" key="7">
    <source>
        <dbReference type="Proteomes" id="UP000076871"/>
    </source>
</evidence>
<reference evidence="6 7" key="1">
    <citation type="journal article" date="2016" name="Mol. Biol. Evol.">
        <title>Comparative Genomics of Early-Diverging Mushroom-Forming Fungi Provides Insights into the Origins of Lignocellulose Decay Capabilities.</title>
        <authorList>
            <person name="Nagy L.G."/>
            <person name="Riley R."/>
            <person name="Tritt A."/>
            <person name="Adam C."/>
            <person name="Daum C."/>
            <person name="Floudas D."/>
            <person name="Sun H."/>
            <person name="Yadav J.S."/>
            <person name="Pangilinan J."/>
            <person name="Larsson K.H."/>
            <person name="Matsuura K."/>
            <person name="Barry K."/>
            <person name="Labutti K."/>
            <person name="Kuo R."/>
            <person name="Ohm R.A."/>
            <person name="Bhattacharya S.S."/>
            <person name="Shirouzu T."/>
            <person name="Yoshinaga Y."/>
            <person name="Martin F.M."/>
            <person name="Grigoriev I.V."/>
            <person name="Hibbett D.S."/>
        </authorList>
    </citation>
    <scope>NUCLEOTIDE SEQUENCE [LARGE SCALE GENOMIC DNA]</scope>
    <source>
        <strain evidence="6 7">93-53</strain>
    </source>
</reference>
<accession>A0A165BA15</accession>
<dbReference type="RefSeq" id="XP_040758334.1">
    <property type="nucleotide sequence ID" value="XM_040910192.1"/>
</dbReference>
<organism evidence="6 7">
    <name type="scientific">Laetiporus sulphureus 93-53</name>
    <dbReference type="NCBI Taxonomy" id="1314785"/>
    <lineage>
        <taxon>Eukaryota</taxon>
        <taxon>Fungi</taxon>
        <taxon>Dikarya</taxon>
        <taxon>Basidiomycota</taxon>
        <taxon>Agaricomycotina</taxon>
        <taxon>Agaricomycetes</taxon>
        <taxon>Polyporales</taxon>
        <taxon>Laetiporus</taxon>
    </lineage>
</organism>
<dbReference type="GO" id="GO:0005737">
    <property type="term" value="C:cytoplasm"/>
    <property type="evidence" value="ECO:0007669"/>
    <property type="project" value="TreeGrafter"/>
</dbReference>
<dbReference type="PANTHER" id="PTHR24071">
    <property type="entry name" value="RAN GTPASE"/>
    <property type="match status" value="1"/>
</dbReference>
<proteinExistence type="predicted"/>
<keyword evidence="7" id="KW-1185">Reference proteome</keyword>
<feature type="compositionally biased region" description="Basic and acidic residues" evidence="5">
    <location>
        <begin position="196"/>
        <end position="206"/>
    </location>
</feature>
<dbReference type="GeneID" id="63827221"/>
<dbReference type="OrthoDB" id="245989at2759"/>
<dbReference type="EMBL" id="KV427682">
    <property type="protein sequence ID" value="KZT00594.1"/>
    <property type="molecule type" value="Genomic_DNA"/>
</dbReference>
<feature type="region of interest" description="Disordered" evidence="5">
    <location>
        <begin position="185"/>
        <end position="206"/>
    </location>
</feature>
<dbReference type="GO" id="GO:0000054">
    <property type="term" value="P:ribosomal subunit export from nucleus"/>
    <property type="evidence" value="ECO:0007669"/>
    <property type="project" value="TreeGrafter"/>
</dbReference>
<dbReference type="Pfam" id="PF00071">
    <property type="entry name" value="Ras"/>
    <property type="match status" value="1"/>
</dbReference>
<dbReference type="Gene3D" id="3.40.50.300">
    <property type="entry name" value="P-loop containing nucleotide triphosphate hydrolases"/>
    <property type="match status" value="1"/>
</dbReference>
<dbReference type="GO" id="GO:0003924">
    <property type="term" value="F:GTPase activity"/>
    <property type="evidence" value="ECO:0007669"/>
    <property type="project" value="InterPro"/>
</dbReference>
<dbReference type="InterPro" id="IPR001806">
    <property type="entry name" value="Small_GTPase"/>
</dbReference>
<evidence type="ECO:0000256" key="1">
    <source>
        <dbReference type="ARBA" id="ARBA00022448"/>
    </source>
</evidence>
<evidence type="ECO:0000256" key="3">
    <source>
        <dbReference type="ARBA" id="ARBA00022927"/>
    </source>
</evidence>
<dbReference type="GO" id="GO:0005634">
    <property type="term" value="C:nucleus"/>
    <property type="evidence" value="ECO:0007669"/>
    <property type="project" value="TreeGrafter"/>
</dbReference>
<keyword evidence="4" id="KW-0342">GTP-binding</keyword>
<dbReference type="InterPro" id="IPR002041">
    <property type="entry name" value="Ran_GTPase"/>
</dbReference>
<protein>
    <submittedName>
        <fullName evidence="6">p-loop containing nucleoside triphosphate hydrolase protein</fullName>
    </submittedName>
</protein>
<gene>
    <name evidence="6" type="ORF">LAESUDRAFT_732194</name>
</gene>
<dbReference type="STRING" id="1314785.A0A165BA15"/>
<dbReference type="SMART" id="SM00173">
    <property type="entry name" value="RAS"/>
    <property type="match status" value="1"/>
</dbReference>
<keyword evidence="6" id="KW-0378">Hydrolase</keyword>
<dbReference type="SMART" id="SM00176">
    <property type="entry name" value="RAN"/>
    <property type="match status" value="1"/>
</dbReference>
<dbReference type="InterPro" id="IPR027417">
    <property type="entry name" value="P-loop_NTPase"/>
</dbReference>
<dbReference type="Proteomes" id="UP000076871">
    <property type="component" value="Unassembled WGS sequence"/>
</dbReference>
<dbReference type="PROSITE" id="PS51421">
    <property type="entry name" value="RAS"/>
    <property type="match status" value="1"/>
</dbReference>